<evidence type="ECO:0000256" key="3">
    <source>
        <dbReference type="ARBA" id="ARBA00022448"/>
    </source>
</evidence>
<gene>
    <name evidence="11" type="ORF">S01H1_40987</name>
</gene>
<evidence type="ECO:0000256" key="7">
    <source>
        <dbReference type="ARBA" id="ARBA00022927"/>
    </source>
</evidence>
<feature type="non-terminal residue" evidence="11">
    <location>
        <position position="1"/>
    </location>
</feature>
<dbReference type="Gene3D" id="1.10.150.320">
    <property type="entry name" value="Photosystem II 12 kDa extrinsic protein"/>
    <property type="match status" value="1"/>
</dbReference>
<evidence type="ECO:0000259" key="10">
    <source>
        <dbReference type="Pfam" id="PF21687"/>
    </source>
</evidence>
<dbReference type="PANTHER" id="PTHR38831:SF2">
    <property type="entry name" value="TYPE II SECRETION SYSTEM PROTEIN K"/>
    <property type="match status" value="1"/>
</dbReference>
<dbReference type="GO" id="GO:0005886">
    <property type="term" value="C:plasma membrane"/>
    <property type="evidence" value="ECO:0007669"/>
    <property type="project" value="UniProtKB-SubCell"/>
</dbReference>
<comment type="subcellular location">
    <subcellularLocation>
        <location evidence="1">Cell inner membrane</location>
    </subcellularLocation>
</comment>
<proteinExistence type="inferred from homology"/>
<dbReference type="AlphaFoldDB" id="X0UX97"/>
<dbReference type="Pfam" id="PF21687">
    <property type="entry name" value="T2SSK_1st"/>
    <property type="match status" value="1"/>
</dbReference>
<accession>X0UX97</accession>
<evidence type="ECO:0000256" key="9">
    <source>
        <dbReference type="ARBA" id="ARBA00023136"/>
    </source>
</evidence>
<reference evidence="11" key="1">
    <citation type="journal article" date="2014" name="Front. Microbiol.">
        <title>High frequency of phylogenetically diverse reductive dehalogenase-homologous genes in deep subseafloor sedimentary metagenomes.</title>
        <authorList>
            <person name="Kawai M."/>
            <person name="Futagami T."/>
            <person name="Toyoda A."/>
            <person name="Takaki Y."/>
            <person name="Nishi S."/>
            <person name="Hori S."/>
            <person name="Arai W."/>
            <person name="Tsubouchi T."/>
            <person name="Morono Y."/>
            <person name="Uchiyama I."/>
            <person name="Ito T."/>
            <person name="Fujiyama A."/>
            <person name="Inagaki F."/>
            <person name="Takami H."/>
        </authorList>
    </citation>
    <scope>NUCLEOTIDE SEQUENCE</scope>
    <source>
        <strain evidence="11">Expedition CK06-06</strain>
    </source>
</reference>
<keyword evidence="7" id="KW-0653">Protein transport</keyword>
<evidence type="ECO:0000313" key="11">
    <source>
        <dbReference type="EMBL" id="GAG10385.1"/>
    </source>
</evidence>
<protein>
    <recommendedName>
        <fullName evidence="10">T2SS protein K first SAM-like domain-containing protein</fullName>
    </recommendedName>
</protein>
<dbReference type="InterPro" id="IPR005628">
    <property type="entry name" value="GspK"/>
</dbReference>
<evidence type="ECO:0000256" key="2">
    <source>
        <dbReference type="ARBA" id="ARBA00007246"/>
    </source>
</evidence>
<organism evidence="11">
    <name type="scientific">marine sediment metagenome</name>
    <dbReference type="NCBI Taxonomy" id="412755"/>
    <lineage>
        <taxon>unclassified sequences</taxon>
        <taxon>metagenomes</taxon>
        <taxon>ecological metagenomes</taxon>
    </lineage>
</organism>
<evidence type="ECO:0000256" key="1">
    <source>
        <dbReference type="ARBA" id="ARBA00004533"/>
    </source>
</evidence>
<keyword evidence="5" id="KW-0997">Cell inner membrane</keyword>
<comment type="caution">
    <text evidence="11">The sequence shown here is derived from an EMBL/GenBank/DDBJ whole genome shotgun (WGS) entry which is preliminary data.</text>
</comment>
<name>X0UX97_9ZZZZ</name>
<evidence type="ECO:0000256" key="4">
    <source>
        <dbReference type="ARBA" id="ARBA00022475"/>
    </source>
</evidence>
<evidence type="ECO:0000256" key="6">
    <source>
        <dbReference type="ARBA" id="ARBA00022692"/>
    </source>
</evidence>
<dbReference type="GO" id="GO:0009306">
    <property type="term" value="P:protein secretion"/>
    <property type="evidence" value="ECO:0007669"/>
    <property type="project" value="InterPro"/>
</dbReference>
<feature type="domain" description="T2SS protein K first SAM-like" evidence="10">
    <location>
        <begin position="13"/>
        <end position="70"/>
    </location>
</feature>
<sequence>DPASWINIDCVSEECRASILDWIDEDNDTNPDGAETDFYERLELPYISKNSPFVALKELLFLKGATRDIYLGEDLNRNFSLDENERDGWFQLPFDNEDNRLDFGLVDTFTVYGEGKVNINTTPKAILGALPGLDDEVAELILTYRAGPDGQLGTDDDMCFTSSEEIANIEGLTELQIELLQQYCYFNSEYFRIFSSAGLDNTFKCCLMATVKCTESQLQILYLERLL</sequence>
<keyword evidence="6" id="KW-0812">Transmembrane</keyword>
<keyword evidence="8" id="KW-1133">Transmembrane helix</keyword>
<evidence type="ECO:0000256" key="5">
    <source>
        <dbReference type="ARBA" id="ARBA00022519"/>
    </source>
</evidence>
<dbReference type="EMBL" id="BARS01025975">
    <property type="protein sequence ID" value="GAG10385.1"/>
    <property type="molecule type" value="Genomic_DNA"/>
</dbReference>
<dbReference type="Gene3D" id="1.10.40.60">
    <property type="entry name" value="EpsJ-like"/>
    <property type="match status" value="1"/>
</dbReference>
<keyword evidence="4" id="KW-1003">Cell membrane</keyword>
<dbReference type="InterPro" id="IPR038072">
    <property type="entry name" value="GspK_central_sf"/>
</dbReference>
<keyword evidence="3" id="KW-0813">Transport</keyword>
<dbReference type="SUPFAM" id="SSF158544">
    <property type="entry name" value="GspK insert domain-like"/>
    <property type="match status" value="1"/>
</dbReference>
<evidence type="ECO:0000256" key="8">
    <source>
        <dbReference type="ARBA" id="ARBA00022989"/>
    </source>
</evidence>
<dbReference type="PANTHER" id="PTHR38831">
    <property type="entry name" value="TYPE II SECRETION SYSTEM PROTEIN K"/>
    <property type="match status" value="1"/>
</dbReference>
<dbReference type="InterPro" id="IPR049031">
    <property type="entry name" value="T2SSK_SAM-like_1st"/>
</dbReference>
<keyword evidence="9" id="KW-0472">Membrane</keyword>
<comment type="similarity">
    <text evidence="2">Belongs to the GSP K family.</text>
</comment>
<dbReference type="SUPFAM" id="SSF81585">
    <property type="entry name" value="PsbU/PolX domain-like"/>
    <property type="match status" value="1"/>
</dbReference>